<dbReference type="GO" id="GO:0006355">
    <property type="term" value="P:regulation of DNA-templated transcription"/>
    <property type="evidence" value="ECO:0007669"/>
    <property type="project" value="InterPro"/>
</dbReference>
<organism evidence="3 4">
    <name type="scientific">Galemys pyrenaicus</name>
    <name type="common">Iberian desman</name>
    <name type="synonym">Pyrenean desman</name>
    <dbReference type="NCBI Taxonomy" id="202257"/>
    <lineage>
        <taxon>Eukaryota</taxon>
        <taxon>Metazoa</taxon>
        <taxon>Chordata</taxon>
        <taxon>Craniata</taxon>
        <taxon>Vertebrata</taxon>
        <taxon>Euteleostomi</taxon>
        <taxon>Mammalia</taxon>
        <taxon>Eutheria</taxon>
        <taxon>Laurasiatheria</taxon>
        <taxon>Eulipotyphla</taxon>
        <taxon>Talpidae</taxon>
        <taxon>Galemys</taxon>
    </lineage>
</organism>
<gene>
    <name evidence="3" type="ORF">J0S82_001671</name>
</gene>
<dbReference type="InterPro" id="IPR001909">
    <property type="entry name" value="KRAB"/>
</dbReference>
<reference evidence="3" key="1">
    <citation type="journal article" date="2021" name="Evol. Appl.">
        <title>The genome of the Pyrenean desman and the effects of bottlenecks and inbreeding on the genomic landscape of an endangered species.</title>
        <authorList>
            <person name="Escoda L."/>
            <person name="Castresana J."/>
        </authorList>
    </citation>
    <scope>NUCLEOTIDE SEQUENCE</scope>
    <source>
        <strain evidence="3">IBE-C5619</strain>
    </source>
</reference>
<evidence type="ECO:0000313" key="4">
    <source>
        <dbReference type="Proteomes" id="UP000700334"/>
    </source>
</evidence>
<keyword evidence="4" id="KW-1185">Reference proteome</keyword>
<feature type="domain" description="KRAB" evidence="2">
    <location>
        <begin position="56"/>
        <end position="73"/>
    </location>
</feature>
<dbReference type="InterPro" id="IPR036051">
    <property type="entry name" value="KRAB_dom_sf"/>
</dbReference>
<dbReference type="AlphaFoldDB" id="A0A8J5ZV87"/>
<dbReference type="SUPFAM" id="SSF109640">
    <property type="entry name" value="KRAB domain (Kruppel-associated box)"/>
    <property type="match status" value="1"/>
</dbReference>
<dbReference type="EMBL" id="JAGFMF010011914">
    <property type="protein sequence ID" value="KAG8510041.1"/>
    <property type="molecule type" value="Genomic_DNA"/>
</dbReference>
<sequence>MRAPAAWLSSAVSRAGAKVPATLSPVPRDPAGRLRLRLHLGSGWPERTRPVPLQGMVSFEDVAVNVTWEDWQHPNDKVSHMTKSAVVEQRTAPHTRVDPYPNCWA</sequence>
<protein>
    <recommendedName>
        <fullName evidence="2">KRAB domain-containing protein</fullName>
    </recommendedName>
</protein>
<dbReference type="Pfam" id="PF01352">
    <property type="entry name" value="KRAB"/>
    <property type="match status" value="1"/>
</dbReference>
<name>A0A8J5ZV87_GALPY</name>
<feature type="region of interest" description="Disordered" evidence="1">
    <location>
        <begin position="86"/>
        <end position="105"/>
    </location>
</feature>
<evidence type="ECO:0000256" key="1">
    <source>
        <dbReference type="SAM" id="MobiDB-lite"/>
    </source>
</evidence>
<evidence type="ECO:0000259" key="2">
    <source>
        <dbReference type="Pfam" id="PF01352"/>
    </source>
</evidence>
<proteinExistence type="predicted"/>
<dbReference type="Gene3D" id="6.10.140.140">
    <property type="match status" value="1"/>
</dbReference>
<accession>A0A8J5ZV87</accession>
<evidence type="ECO:0000313" key="3">
    <source>
        <dbReference type="EMBL" id="KAG8510041.1"/>
    </source>
</evidence>
<dbReference type="Proteomes" id="UP000700334">
    <property type="component" value="Unassembled WGS sequence"/>
</dbReference>
<comment type="caution">
    <text evidence="3">The sequence shown here is derived from an EMBL/GenBank/DDBJ whole genome shotgun (WGS) entry which is preliminary data.</text>
</comment>